<dbReference type="InterPro" id="IPR013749">
    <property type="entry name" value="PM/HMP-P_kinase-1"/>
</dbReference>
<dbReference type="EMBL" id="QGGY01000001">
    <property type="protein sequence ID" value="PWJ79051.1"/>
    <property type="molecule type" value="Genomic_DNA"/>
</dbReference>
<dbReference type="Gene3D" id="3.40.1190.20">
    <property type="match status" value="1"/>
</dbReference>
<evidence type="ECO:0000256" key="5">
    <source>
        <dbReference type="ARBA" id="ARBA00022840"/>
    </source>
</evidence>
<dbReference type="Pfam" id="PF08543">
    <property type="entry name" value="Phos_pyr_kin"/>
    <property type="match status" value="1"/>
</dbReference>
<evidence type="ECO:0000313" key="7">
    <source>
        <dbReference type="EMBL" id="PWJ79051.1"/>
    </source>
</evidence>
<proteinExistence type="predicted"/>
<keyword evidence="8" id="KW-1185">Reference proteome</keyword>
<keyword evidence="3" id="KW-0547">Nucleotide-binding</keyword>
<dbReference type="GO" id="GO:0005524">
    <property type="term" value="F:ATP binding"/>
    <property type="evidence" value="ECO:0007669"/>
    <property type="project" value="UniProtKB-KW"/>
</dbReference>
<evidence type="ECO:0000256" key="1">
    <source>
        <dbReference type="ARBA" id="ARBA00012104"/>
    </source>
</evidence>
<evidence type="ECO:0000256" key="3">
    <source>
        <dbReference type="ARBA" id="ARBA00022741"/>
    </source>
</evidence>
<organism evidence="7 8">
    <name type="scientific">Murimonas intestini</name>
    <dbReference type="NCBI Taxonomy" id="1337051"/>
    <lineage>
        <taxon>Bacteria</taxon>
        <taxon>Bacillati</taxon>
        <taxon>Bacillota</taxon>
        <taxon>Clostridia</taxon>
        <taxon>Lachnospirales</taxon>
        <taxon>Lachnospiraceae</taxon>
        <taxon>Murimonas</taxon>
    </lineage>
</organism>
<dbReference type="PANTHER" id="PTHR10534">
    <property type="entry name" value="PYRIDOXAL KINASE"/>
    <property type="match status" value="1"/>
</dbReference>
<sequence length="279" mass="31034">MMEKKPIKRAAVLHDMCSVGRAAMTNILPVLSVMGVEACPVPTMLLSTHTGGYGRPVMCPVPEFPRECASHLKSQGIKFDALFVGYMGNAQVTDSVLGFMSTYSDAKVIFDPIMADNGRYYQNFGESYKRQLQKLLKYSDIITPNFTESCFLADEPYTDRCGQSELLSVCRRLEELGSRRIVITSVPLEGCSLGIAVYEEGELEIFPKEPAGRFYHGTGDLFAAVLLGRILQGRALVPAALSAHEFVSLCIRKSDEYDYDIREGILLEPCLKYLMQEIL</sequence>
<evidence type="ECO:0000313" key="8">
    <source>
        <dbReference type="Proteomes" id="UP000245412"/>
    </source>
</evidence>
<comment type="caution">
    <text evidence="7">The sequence shown here is derived from an EMBL/GenBank/DDBJ whole genome shotgun (WGS) entry which is preliminary data.</text>
</comment>
<evidence type="ECO:0000259" key="6">
    <source>
        <dbReference type="Pfam" id="PF08543"/>
    </source>
</evidence>
<keyword evidence="4 7" id="KW-0418">Kinase</keyword>
<dbReference type="GO" id="GO:0005829">
    <property type="term" value="C:cytosol"/>
    <property type="evidence" value="ECO:0007669"/>
    <property type="project" value="TreeGrafter"/>
</dbReference>
<dbReference type="SUPFAM" id="SSF53613">
    <property type="entry name" value="Ribokinase-like"/>
    <property type="match status" value="1"/>
</dbReference>
<dbReference type="Proteomes" id="UP000245412">
    <property type="component" value="Unassembled WGS sequence"/>
</dbReference>
<dbReference type="RefSeq" id="WP_109624476.1">
    <property type="nucleotide sequence ID" value="NZ_JANKBI010000001.1"/>
</dbReference>
<protein>
    <recommendedName>
        <fullName evidence="1">pyridoxal kinase</fullName>
        <ecNumber evidence="1">2.7.1.35</ecNumber>
    </recommendedName>
</protein>
<dbReference type="GO" id="GO:0008478">
    <property type="term" value="F:pyridoxal kinase activity"/>
    <property type="evidence" value="ECO:0007669"/>
    <property type="project" value="UniProtKB-EC"/>
</dbReference>
<accession>A0AB73TA94</accession>
<feature type="domain" description="Pyridoxamine kinase/Phosphomethylpyrimidine kinase" evidence="6">
    <location>
        <begin position="31"/>
        <end position="255"/>
    </location>
</feature>
<reference evidence="7 8" key="1">
    <citation type="submission" date="2018-05" db="EMBL/GenBank/DDBJ databases">
        <authorList>
            <person name="Goeker M."/>
            <person name="Huntemann M."/>
            <person name="Clum A."/>
            <person name="Pillay M."/>
            <person name="Palaniappan K."/>
            <person name="Varghese N."/>
            <person name="Mikhailova N."/>
            <person name="Stamatis D."/>
            <person name="Reddy T."/>
            <person name="Daum C."/>
            <person name="Shapiro N."/>
            <person name="Ivanova N."/>
            <person name="Kyrpides N."/>
            <person name="Woyke T."/>
        </authorList>
    </citation>
    <scope>NUCLEOTIDE SEQUENCE [LARGE SCALE GENOMIC DNA]</scope>
    <source>
        <strain evidence="7 8">DSM 26524</strain>
    </source>
</reference>
<name>A0AB73TA94_9FIRM</name>
<evidence type="ECO:0000256" key="4">
    <source>
        <dbReference type="ARBA" id="ARBA00022777"/>
    </source>
</evidence>
<keyword evidence="5" id="KW-0067">ATP-binding</keyword>
<dbReference type="InterPro" id="IPR029056">
    <property type="entry name" value="Ribokinase-like"/>
</dbReference>
<dbReference type="AlphaFoldDB" id="A0AB73TA94"/>
<dbReference type="GO" id="GO:0009443">
    <property type="term" value="P:pyridoxal 5'-phosphate salvage"/>
    <property type="evidence" value="ECO:0007669"/>
    <property type="project" value="InterPro"/>
</dbReference>
<keyword evidence="2" id="KW-0808">Transferase</keyword>
<dbReference type="NCBIfam" id="NF005491">
    <property type="entry name" value="PRK07105.1"/>
    <property type="match status" value="1"/>
</dbReference>
<gene>
    <name evidence="7" type="ORF">C7383_101428</name>
</gene>
<dbReference type="PANTHER" id="PTHR10534:SF2">
    <property type="entry name" value="PYRIDOXAL KINASE"/>
    <property type="match status" value="1"/>
</dbReference>
<evidence type="ECO:0000256" key="2">
    <source>
        <dbReference type="ARBA" id="ARBA00022679"/>
    </source>
</evidence>
<dbReference type="InterPro" id="IPR004625">
    <property type="entry name" value="PyrdxlKinase"/>
</dbReference>
<dbReference type="EC" id="2.7.1.35" evidence="1"/>